<dbReference type="KEGG" id="mbd:MEBOL_006705"/>
<evidence type="ECO:0000313" key="1">
    <source>
        <dbReference type="EMBL" id="ATB33216.1"/>
    </source>
</evidence>
<reference evidence="1 2" key="1">
    <citation type="submission" date="2017-06" db="EMBL/GenBank/DDBJ databases">
        <authorList>
            <person name="Kim H.J."/>
            <person name="Triplett B.A."/>
        </authorList>
    </citation>
    <scope>NUCLEOTIDE SEQUENCE [LARGE SCALE GENOMIC DNA]</scope>
    <source>
        <strain evidence="1 2">DSM 14713</strain>
    </source>
</reference>
<dbReference type="Proteomes" id="UP000217289">
    <property type="component" value="Chromosome"/>
</dbReference>
<dbReference type="Pfam" id="PF19378">
    <property type="entry name" value="DUF5953"/>
    <property type="match status" value="1"/>
</dbReference>
<gene>
    <name evidence="1" type="ORF">MEBOL_006705</name>
</gene>
<organism evidence="1 2">
    <name type="scientific">Melittangium boletus DSM 14713</name>
    <dbReference type="NCBI Taxonomy" id="1294270"/>
    <lineage>
        <taxon>Bacteria</taxon>
        <taxon>Pseudomonadati</taxon>
        <taxon>Myxococcota</taxon>
        <taxon>Myxococcia</taxon>
        <taxon>Myxococcales</taxon>
        <taxon>Cystobacterineae</taxon>
        <taxon>Archangiaceae</taxon>
        <taxon>Melittangium</taxon>
    </lineage>
</organism>
<keyword evidence="2" id="KW-1185">Reference proteome</keyword>
<proteinExistence type="predicted"/>
<evidence type="ECO:0000313" key="2">
    <source>
        <dbReference type="Proteomes" id="UP000217289"/>
    </source>
</evidence>
<name>A0A250IQL4_9BACT</name>
<dbReference type="EMBL" id="CP022163">
    <property type="protein sequence ID" value="ATB33216.1"/>
    <property type="molecule type" value="Genomic_DNA"/>
</dbReference>
<dbReference type="InterPro" id="IPR045997">
    <property type="entry name" value="DUF5953"/>
</dbReference>
<sequence length="100" mass="10907">MERALPGMWLAWRISEEGRPIALPRRAVWLAETAACGEFGLLYNGDDRYPVTMDGRRERASDSPGGEPLPLVHAKLPQDAAVVAAAADMLEHVAEGVRAR</sequence>
<accession>A0A250IQL4</accession>
<protein>
    <submittedName>
        <fullName evidence="1">Uncharacterized protein</fullName>
    </submittedName>
</protein>
<dbReference type="AlphaFoldDB" id="A0A250IQL4"/>